<proteinExistence type="predicted"/>
<evidence type="ECO:0000256" key="2">
    <source>
        <dbReference type="ARBA" id="ARBA00022741"/>
    </source>
</evidence>
<evidence type="ECO:0000313" key="5">
    <source>
        <dbReference type="EMBL" id="HIZ13098.1"/>
    </source>
</evidence>
<evidence type="ECO:0000313" key="6">
    <source>
        <dbReference type="Proteomes" id="UP000824017"/>
    </source>
</evidence>
<dbReference type="Gene3D" id="3.40.50.300">
    <property type="entry name" value="P-loop containing nucleotide triphosphate hydrolases"/>
    <property type="match status" value="1"/>
</dbReference>
<dbReference type="SUPFAM" id="SSF52540">
    <property type="entry name" value="P-loop containing nucleoside triphosphate hydrolases"/>
    <property type="match status" value="1"/>
</dbReference>
<sequence>MDYAIQVKNLTKTYKDFSLDSISLALPCGTVMGLVGENGAGKSTFINSILGIVEARYDQVSMLGYDLKTQEKLMKEDIAVIFSDSHYDLSFTPLFVGKMLSQVYKSWDQEKYMDYLKRFRLPEKKRLKKFSTGMRVKLEFAAALSHHPKLLILDEATSGLDPVVRDEILDILREFTEREDRAVLMSSHITSDLDKIADYIAYIHEGRLLFVKTYDDLQNNYGIINCGRQLFDALSPDDIAAYKKEAYSYRVLVSNKQKLKKVFSDVPIENASIEDIMLFYIKGEKIR</sequence>
<dbReference type="SMART" id="SM00382">
    <property type="entry name" value="AAA"/>
    <property type="match status" value="1"/>
</dbReference>
<dbReference type="PANTHER" id="PTHR42939">
    <property type="entry name" value="ABC TRANSPORTER ATP-BINDING PROTEIN ALBC-RELATED"/>
    <property type="match status" value="1"/>
</dbReference>
<protein>
    <submittedName>
        <fullName evidence="5">ABC transporter ATP-binding protein</fullName>
    </submittedName>
</protein>
<dbReference type="AlphaFoldDB" id="A0A9D2DA10"/>
<name>A0A9D2DA10_9FIRM</name>
<dbReference type="CDD" id="cd03230">
    <property type="entry name" value="ABC_DR_subfamily_A"/>
    <property type="match status" value="1"/>
</dbReference>
<reference evidence="5" key="2">
    <citation type="submission" date="2021-04" db="EMBL/GenBank/DDBJ databases">
        <authorList>
            <person name="Gilroy R."/>
        </authorList>
    </citation>
    <scope>NUCLEOTIDE SEQUENCE</scope>
    <source>
        <strain evidence="5">ChiGjej1B1-13045</strain>
    </source>
</reference>
<reference evidence="5" key="1">
    <citation type="journal article" date="2021" name="PeerJ">
        <title>Extensive microbial diversity within the chicken gut microbiome revealed by metagenomics and culture.</title>
        <authorList>
            <person name="Gilroy R."/>
            <person name="Ravi A."/>
            <person name="Getino M."/>
            <person name="Pursley I."/>
            <person name="Horton D.L."/>
            <person name="Alikhan N.F."/>
            <person name="Baker D."/>
            <person name="Gharbi K."/>
            <person name="Hall N."/>
            <person name="Watson M."/>
            <person name="Adriaenssens E.M."/>
            <person name="Foster-Nyarko E."/>
            <person name="Jarju S."/>
            <person name="Secka A."/>
            <person name="Antonio M."/>
            <person name="Oren A."/>
            <person name="Chaudhuri R.R."/>
            <person name="La Ragione R."/>
            <person name="Hildebrand F."/>
            <person name="Pallen M.J."/>
        </authorList>
    </citation>
    <scope>NUCLEOTIDE SEQUENCE</scope>
    <source>
        <strain evidence="5">ChiGjej1B1-13045</strain>
    </source>
</reference>
<organism evidence="5 6">
    <name type="scientific">Candidatus Mediterraneibacter stercorigallinarum</name>
    <dbReference type="NCBI Taxonomy" id="2838686"/>
    <lineage>
        <taxon>Bacteria</taxon>
        <taxon>Bacillati</taxon>
        <taxon>Bacillota</taxon>
        <taxon>Clostridia</taxon>
        <taxon>Lachnospirales</taxon>
        <taxon>Lachnospiraceae</taxon>
        <taxon>Mediterraneibacter</taxon>
    </lineage>
</organism>
<feature type="domain" description="ABC transporter" evidence="4">
    <location>
        <begin position="5"/>
        <end position="230"/>
    </location>
</feature>
<dbReference type="GO" id="GO:0005524">
    <property type="term" value="F:ATP binding"/>
    <property type="evidence" value="ECO:0007669"/>
    <property type="project" value="UniProtKB-KW"/>
</dbReference>
<accession>A0A9D2DA10</accession>
<gene>
    <name evidence="5" type="ORF">H9817_04160</name>
</gene>
<dbReference type="InterPro" id="IPR027417">
    <property type="entry name" value="P-loop_NTPase"/>
</dbReference>
<dbReference type="EMBL" id="DXCD01000108">
    <property type="protein sequence ID" value="HIZ13098.1"/>
    <property type="molecule type" value="Genomic_DNA"/>
</dbReference>
<dbReference type="PANTHER" id="PTHR42939:SF3">
    <property type="entry name" value="ABC TRANSPORTER ATP-BINDING COMPONENT"/>
    <property type="match status" value="1"/>
</dbReference>
<keyword evidence="3 5" id="KW-0067">ATP-binding</keyword>
<evidence type="ECO:0000256" key="3">
    <source>
        <dbReference type="ARBA" id="ARBA00022840"/>
    </source>
</evidence>
<evidence type="ECO:0000259" key="4">
    <source>
        <dbReference type="PROSITE" id="PS50893"/>
    </source>
</evidence>
<dbReference type="Proteomes" id="UP000824017">
    <property type="component" value="Unassembled WGS sequence"/>
</dbReference>
<keyword evidence="2" id="KW-0547">Nucleotide-binding</keyword>
<dbReference type="GO" id="GO:0016887">
    <property type="term" value="F:ATP hydrolysis activity"/>
    <property type="evidence" value="ECO:0007669"/>
    <property type="project" value="InterPro"/>
</dbReference>
<evidence type="ECO:0000256" key="1">
    <source>
        <dbReference type="ARBA" id="ARBA00022448"/>
    </source>
</evidence>
<keyword evidence="1" id="KW-0813">Transport</keyword>
<dbReference type="InterPro" id="IPR051782">
    <property type="entry name" value="ABC_Transporter_VariousFunc"/>
</dbReference>
<dbReference type="Pfam" id="PF00005">
    <property type="entry name" value="ABC_tran"/>
    <property type="match status" value="1"/>
</dbReference>
<dbReference type="PROSITE" id="PS50893">
    <property type="entry name" value="ABC_TRANSPORTER_2"/>
    <property type="match status" value="1"/>
</dbReference>
<dbReference type="InterPro" id="IPR003593">
    <property type="entry name" value="AAA+_ATPase"/>
</dbReference>
<dbReference type="InterPro" id="IPR003439">
    <property type="entry name" value="ABC_transporter-like_ATP-bd"/>
</dbReference>
<comment type="caution">
    <text evidence="5">The sequence shown here is derived from an EMBL/GenBank/DDBJ whole genome shotgun (WGS) entry which is preliminary data.</text>
</comment>